<accession>A0A9X3PIE6</accession>
<protein>
    <submittedName>
        <fullName evidence="2">Uncharacterized protein</fullName>
    </submittedName>
</protein>
<dbReference type="Proteomes" id="UP001145799">
    <property type="component" value="Unassembled WGS sequence"/>
</dbReference>
<name>A0A9X3PIE6_9ACTN</name>
<keyword evidence="5" id="KW-1185">Reference proteome</keyword>
<proteinExistence type="predicted"/>
<evidence type="ECO:0000313" key="5">
    <source>
        <dbReference type="Proteomes" id="UP001183604"/>
    </source>
</evidence>
<reference evidence="3 5" key="2">
    <citation type="submission" date="2023-07" db="EMBL/GenBank/DDBJ databases">
        <title>Sequencing the genomes of 1000 actinobacteria strains.</title>
        <authorList>
            <person name="Klenk H.-P."/>
        </authorList>
    </citation>
    <scope>NUCLEOTIDE SEQUENCE [LARGE SCALE GENOMIC DNA]</scope>
    <source>
        <strain evidence="3 5">DSM 44724</strain>
    </source>
</reference>
<comment type="caution">
    <text evidence="2">The sequence shown here is derived from an EMBL/GenBank/DDBJ whole genome shotgun (WGS) entry which is preliminary data.</text>
</comment>
<organism evidence="2 4">
    <name type="scientific">Glycomyces lechevalierae</name>
    <dbReference type="NCBI Taxonomy" id="256034"/>
    <lineage>
        <taxon>Bacteria</taxon>
        <taxon>Bacillati</taxon>
        <taxon>Actinomycetota</taxon>
        <taxon>Actinomycetes</taxon>
        <taxon>Glycomycetales</taxon>
        <taxon>Glycomycetaceae</taxon>
        <taxon>Glycomyces</taxon>
    </lineage>
</organism>
<evidence type="ECO:0000256" key="1">
    <source>
        <dbReference type="SAM" id="MobiDB-lite"/>
    </source>
</evidence>
<gene>
    <name evidence="3" type="ORF">J2S69_002976</name>
    <name evidence="2" type="ORF">O2L01_04885</name>
</gene>
<sequence>MARVRTRAARKSVSKGAKIIAGLIDNPRFFRSGKGALKVKPKVVTIKFDSKMSKKDFRTKADSLLRLSREGKLRKTPVKRDPQITRNYRGETIRKLTGRHRGNRAEQRRIAQKFSGRTSANRAGDGLDPDHVHELQLGGRDHADNLRWMDAYTNRTIGSQIAGQLRGVPDGTPVVIRVLGY</sequence>
<evidence type="ECO:0000313" key="2">
    <source>
        <dbReference type="EMBL" id="MDA1384311.1"/>
    </source>
</evidence>
<feature type="region of interest" description="Disordered" evidence="1">
    <location>
        <begin position="99"/>
        <end position="134"/>
    </location>
</feature>
<dbReference type="Proteomes" id="UP001183604">
    <property type="component" value="Unassembled WGS sequence"/>
</dbReference>
<dbReference type="EMBL" id="JAVDYD010000001">
    <property type="protein sequence ID" value="MDR7339257.1"/>
    <property type="molecule type" value="Genomic_DNA"/>
</dbReference>
<dbReference type="AlphaFoldDB" id="A0A9X3PIE6"/>
<reference evidence="2" key="1">
    <citation type="submission" date="2022-12" db="EMBL/GenBank/DDBJ databases">
        <title>Gycomyces niveus sp.nov., a novel actinomycete isolated from soil in Shouguang.</title>
        <authorList>
            <person name="Yang X."/>
        </authorList>
    </citation>
    <scope>NUCLEOTIDE SEQUENCE</scope>
    <source>
        <strain evidence="2">DSM 44724</strain>
    </source>
</reference>
<evidence type="ECO:0000313" key="4">
    <source>
        <dbReference type="Proteomes" id="UP001145799"/>
    </source>
</evidence>
<dbReference type="EMBL" id="JAPZVQ010000002">
    <property type="protein sequence ID" value="MDA1384311.1"/>
    <property type="molecule type" value="Genomic_DNA"/>
</dbReference>
<evidence type="ECO:0000313" key="3">
    <source>
        <dbReference type="EMBL" id="MDR7339257.1"/>
    </source>
</evidence>
<dbReference type="RefSeq" id="WP_270120745.1">
    <property type="nucleotide sequence ID" value="NZ_BAAAOM010000004.1"/>
</dbReference>